<sequence>MYRMIPLILRVSAALLLLGLILWAGSSHSHTPSGVVQVFALSLFFSLGFLLFGGQRFTEVRQERRQRVRHSA</sequence>
<feature type="transmembrane region" description="Helical" evidence="1">
    <location>
        <begin position="39"/>
        <end position="57"/>
    </location>
</feature>
<dbReference type="EMBL" id="CP053697">
    <property type="protein sequence ID" value="QKE63594.1"/>
    <property type="molecule type" value="Genomic_DNA"/>
</dbReference>
<accession>A0A6M8F4Y2</accession>
<proteinExistence type="predicted"/>
<reference evidence="2" key="1">
    <citation type="submission" date="2020-07" db="EMBL/GenBank/DDBJ databases">
        <title>Nitrate ammonifying Pseudomonas campi sp. nov. isolated from German agricultural grassland.</title>
        <authorList>
            <person name="Timsy T."/>
            <person name="Ulrich A."/>
            <person name="Spanner T."/>
            <person name="Foesel B."/>
            <person name="Kolb S."/>
            <person name="Horn M.A."/>
            <person name="Behrendt U."/>
        </authorList>
    </citation>
    <scope>NUCLEOTIDE SEQUENCE</scope>
    <source>
        <strain evidence="2">S1-A32-2</strain>
    </source>
</reference>
<dbReference type="AlphaFoldDB" id="A0A6M8F4Y2"/>
<keyword evidence="1" id="KW-0472">Membrane</keyword>
<name>A0A6M8F4Y2_9GAMM</name>
<evidence type="ECO:0000313" key="3">
    <source>
        <dbReference type="Proteomes" id="UP000501379"/>
    </source>
</evidence>
<evidence type="ECO:0000313" key="2">
    <source>
        <dbReference type="EMBL" id="QKE63594.1"/>
    </source>
</evidence>
<organism evidence="2 3">
    <name type="scientific">Aquipseudomonas campi</name>
    <dbReference type="NCBI Taxonomy" id="2731681"/>
    <lineage>
        <taxon>Bacteria</taxon>
        <taxon>Pseudomonadati</taxon>
        <taxon>Pseudomonadota</taxon>
        <taxon>Gammaproteobacteria</taxon>
        <taxon>Pseudomonadales</taxon>
        <taxon>Pseudomonadaceae</taxon>
        <taxon>Aquipseudomonas</taxon>
    </lineage>
</organism>
<gene>
    <name evidence="2" type="ORF">HNE05_09565</name>
</gene>
<keyword evidence="1" id="KW-1133">Transmembrane helix</keyword>
<dbReference type="RefSeq" id="WP_173207370.1">
    <property type="nucleotide sequence ID" value="NZ_CP053697.2"/>
</dbReference>
<evidence type="ECO:0000256" key="1">
    <source>
        <dbReference type="SAM" id="Phobius"/>
    </source>
</evidence>
<keyword evidence="3" id="KW-1185">Reference proteome</keyword>
<keyword evidence="1" id="KW-0812">Transmembrane</keyword>
<dbReference type="KEGG" id="pcam:HNE05_09565"/>
<protein>
    <submittedName>
        <fullName evidence="2">Uncharacterized protein</fullName>
    </submittedName>
</protein>
<dbReference type="Proteomes" id="UP000501379">
    <property type="component" value="Chromosome"/>
</dbReference>